<name>A0A1Z4V4F4_9CYAN</name>
<dbReference type="EMBL" id="AP018316">
    <property type="protein sequence ID" value="BAZ86406.1"/>
    <property type="molecule type" value="Genomic_DNA"/>
</dbReference>
<proteinExistence type="predicted"/>
<keyword evidence="2" id="KW-1185">Reference proteome</keyword>
<dbReference type="AlphaFoldDB" id="A0A1Z4V4F4"/>
<dbReference type="KEGG" id="dcm:NIES806_26180"/>
<dbReference type="Proteomes" id="UP000218702">
    <property type="component" value="Chromosome"/>
</dbReference>
<protein>
    <submittedName>
        <fullName evidence="1">Uncharacterized protein</fullName>
    </submittedName>
</protein>
<gene>
    <name evidence="1" type="ORF">NIES806_26180</name>
</gene>
<evidence type="ECO:0000313" key="2">
    <source>
        <dbReference type="Proteomes" id="UP000218702"/>
    </source>
</evidence>
<accession>A0A1Z4V4F4</accession>
<organism evidence="1 2">
    <name type="scientific">Dolichospermum compactum NIES-806</name>
    <dbReference type="NCBI Taxonomy" id="1973481"/>
    <lineage>
        <taxon>Bacteria</taxon>
        <taxon>Bacillati</taxon>
        <taxon>Cyanobacteriota</taxon>
        <taxon>Cyanophyceae</taxon>
        <taxon>Nostocales</taxon>
        <taxon>Aphanizomenonaceae</taxon>
        <taxon>Dolichospermum</taxon>
        <taxon>Dolichospermum compactum</taxon>
    </lineage>
</organism>
<evidence type="ECO:0000313" key="1">
    <source>
        <dbReference type="EMBL" id="BAZ86406.1"/>
    </source>
</evidence>
<reference evidence="1 2" key="1">
    <citation type="submission" date="2017-06" db="EMBL/GenBank/DDBJ databases">
        <title>Genome sequencing of cyanobaciteial culture collection at National Institute for Environmental Studies (NIES).</title>
        <authorList>
            <person name="Hirose Y."/>
            <person name="Shimura Y."/>
            <person name="Fujisawa T."/>
            <person name="Nakamura Y."/>
            <person name="Kawachi M."/>
        </authorList>
    </citation>
    <scope>NUCLEOTIDE SEQUENCE [LARGE SCALE GENOMIC DNA]</scope>
    <source>
        <strain evidence="1 2">NIES-806</strain>
    </source>
</reference>
<sequence length="50" mass="5942">MMRSSVISKENIKFLQIVHKTLRNLQKRERIFDQSLITSPFGLQLKKKLV</sequence>